<name>B1Z6T3_BURA4</name>
<evidence type="ECO:0000313" key="1">
    <source>
        <dbReference type="EMBL" id="ACB69160.1"/>
    </source>
</evidence>
<accession>B1Z6T3</accession>
<reference evidence="2" key="1">
    <citation type="submission" date="2008-04" db="EMBL/GenBank/DDBJ databases">
        <title>Complete sequence of plasmid 1 of Burkholderia ambifaria MC40-6.</title>
        <authorList>
            <person name="Copeland A."/>
            <person name="Lucas S."/>
            <person name="Lapidus A."/>
            <person name="Glavina del Rio T."/>
            <person name="Dalin E."/>
            <person name="Tice H."/>
            <person name="Pitluck S."/>
            <person name="Chain P."/>
            <person name="Malfatti S."/>
            <person name="Shin M."/>
            <person name="Vergez L."/>
            <person name="Lang D."/>
            <person name="Schmutz J."/>
            <person name="Larimer F."/>
            <person name="Land M."/>
            <person name="Hauser L."/>
            <person name="Kyrpides N."/>
            <person name="Lykidis A."/>
            <person name="Ramette A."/>
            <person name="Konstantinidis K."/>
            <person name="Tiedje J."/>
            <person name="Richardson P."/>
        </authorList>
    </citation>
    <scope>NUCLEOTIDE SEQUENCE [LARGE SCALE GENOMIC DNA]</scope>
    <source>
        <strain evidence="2">MC40-6</strain>
        <plasmid evidence="2">Plasmid pBMC401</plasmid>
    </source>
</reference>
<organism evidence="1 2">
    <name type="scientific">Burkholderia ambifaria (strain MC40-6)</name>
    <dbReference type="NCBI Taxonomy" id="398577"/>
    <lineage>
        <taxon>Bacteria</taxon>
        <taxon>Pseudomonadati</taxon>
        <taxon>Pseudomonadota</taxon>
        <taxon>Betaproteobacteria</taxon>
        <taxon>Burkholderiales</taxon>
        <taxon>Burkholderiaceae</taxon>
        <taxon>Burkholderia</taxon>
        <taxon>Burkholderia cepacia complex</taxon>
    </lineage>
</organism>
<sequence>MNDAGEQAPMLPRLQECLNAYGWRCLSTTWSDSNARYQIACARGHTFERIATTLLYRTSAPKCAECEAEDLRERWFATVSARGGELVEGVFTGLQPRYRLRCADGHEWEAQGRKIAEGSWCPACARAERAEENRHTDGLARLHAAAEAKGGRCLATDYTIGRRKYPFECAQGHRWEAEGHEVLRGRWCGRCAKRANAAQRGIDPAGLKRLQDAAREQGGQCLAAEYRGSTEKYPFRCAAGHEWQAKASQIWLGHWCRQCADLNLRSSIEEMQALAATRGGLCLSTEYHGKGVKLTWQCHRGHVWETRPLNVRAGNWCPQCAILDRVRAKNNWKRKRYEATGKLPI</sequence>
<dbReference type="KEGG" id="bac:BamMC406_6758"/>
<evidence type="ECO:0000313" key="2">
    <source>
        <dbReference type="Proteomes" id="UP000001680"/>
    </source>
</evidence>
<geneLocation type="plasmid" evidence="1 2">
    <name>pBMC401</name>
</geneLocation>
<protein>
    <recommendedName>
        <fullName evidence="3">Zinc-ribbon domain-containing protein</fullName>
    </recommendedName>
</protein>
<evidence type="ECO:0008006" key="3">
    <source>
        <dbReference type="Google" id="ProtNLM"/>
    </source>
</evidence>
<dbReference type="RefSeq" id="WP_012367392.1">
    <property type="nucleotide sequence ID" value="NC_010553.1"/>
</dbReference>
<proteinExistence type="predicted"/>
<keyword evidence="1" id="KW-0614">Plasmid</keyword>
<dbReference type="EMBL" id="CP001028">
    <property type="protein sequence ID" value="ACB69160.1"/>
    <property type="molecule type" value="Genomic_DNA"/>
</dbReference>
<dbReference type="AlphaFoldDB" id="B1Z6T3"/>
<gene>
    <name evidence="1" type="ordered locus">BamMC406_6758</name>
</gene>
<dbReference type="Proteomes" id="UP000001680">
    <property type="component" value="Plasmid pBMC401"/>
</dbReference>
<dbReference type="HOGENOM" id="CLU_046390_0_0_4"/>